<dbReference type="EMBL" id="JAGFBS010000011">
    <property type="protein sequence ID" value="KAG6376731.1"/>
    <property type="molecule type" value="Genomic_DNA"/>
</dbReference>
<sequence length="54" mass="6377">MRVLCVLCVAERADRVYEITMNIDCPWLYERTKAEQKLDFLEGLRTLIEDLDVS</sequence>
<dbReference type="Proteomes" id="UP000683000">
    <property type="component" value="Unassembled WGS sequence"/>
</dbReference>
<gene>
    <name evidence="1" type="ORF">JVT61DRAFT_1749</name>
</gene>
<accession>A0A8I3ABM1</accession>
<organism evidence="1 2">
    <name type="scientific">Boletus reticuloceps</name>
    <dbReference type="NCBI Taxonomy" id="495285"/>
    <lineage>
        <taxon>Eukaryota</taxon>
        <taxon>Fungi</taxon>
        <taxon>Dikarya</taxon>
        <taxon>Basidiomycota</taxon>
        <taxon>Agaricomycotina</taxon>
        <taxon>Agaricomycetes</taxon>
        <taxon>Agaricomycetidae</taxon>
        <taxon>Boletales</taxon>
        <taxon>Boletineae</taxon>
        <taxon>Boletaceae</taxon>
        <taxon>Boletoideae</taxon>
        <taxon>Boletus</taxon>
    </lineage>
</organism>
<keyword evidence="2" id="KW-1185">Reference proteome</keyword>
<protein>
    <submittedName>
        <fullName evidence="1">Uncharacterized protein</fullName>
    </submittedName>
</protein>
<evidence type="ECO:0000313" key="1">
    <source>
        <dbReference type="EMBL" id="KAG6376731.1"/>
    </source>
</evidence>
<comment type="caution">
    <text evidence="1">The sequence shown here is derived from an EMBL/GenBank/DDBJ whole genome shotgun (WGS) entry which is preliminary data.</text>
</comment>
<evidence type="ECO:0000313" key="2">
    <source>
        <dbReference type="Proteomes" id="UP000683000"/>
    </source>
</evidence>
<name>A0A8I3ABM1_9AGAM</name>
<proteinExistence type="predicted"/>
<dbReference type="OrthoDB" id="10365993at2759"/>
<reference evidence="1" key="1">
    <citation type="submission" date="2021-03" db="EMBL/GenBank/DDBJ databases">
        <title>Evolutionary innovations through gain and loss of genes in the ectomycorrhizal Boletales.</title>
        <authorList>
            <person name="Wu G."/>
            <person name="Miyauchi S."/>
            <person name="Morin E."/>
            <person name="Yang Z.-L."/>
            <person name="Xu J."/>
            <person name="Martin F.M."/>
        </authorList>
    </citation>
    <scope>NUCLEOTIDE SEQUENCE</scope>
    <source>
        <strain evidence="1">BR01</strain>
    </source>
</reference>
<dbReference type="AlphaFoldDB" id="A0A8I3ABM1"/>